<reference evidence="2 3" key="1">
    <citation type="submission" date="2016-10" db="EMBL/GenBank/DDBJ databases">
        <title>Rhodobacter sp. LPB0142, isolated from sea water.</title>
        <authorList>
            <person name="Kim E."/>
            <person name="Yi H."/>
        </authorList>
    </citation>
    <scope>NUCLEOTIDE SEQUENCE [LARGE SCALE GENOMIC DNA]</scope>
    <source>
        <strain evidence="2 3">LPB0142</strain>
    </source>
</reference>
<dbReference type="STRING" id="1850250.LPB142_00125"/>
<sequence length="203" mass="21549">MKPKPASKPSPAKRKRKFRPGRGSLILIATLFLSAGLIRLGNGVGAALARAAEPTATADEAQQECTTDAGTLALLSEIQAREKRLAEREGLLADRDQAVKLAQKQLETRLVELKAAEEELAKTVAIADSAADADVTRLVTLYENMKPKEAAPLFEEMAPDFAAGFLARMRPDAAAAVLAGLDPKTAYSISVIMAGRNANAPKN</sequence>
<accession>A0A1D9M800</accession>
<dbReference type="InterPro" id="IPR006668">
    <property type="entry name" value="Mg_transptr_MgtE_intracell_dom"/>
</dbReference>
<protein>
    <recommendedName>
        <fullName evidence="1">Magnesium transporter MgtE intracellular domain-containing protein</fullName>
    </recommendedName>
</protein>
<evidence type="ECO:0000259" key="1">
    <source>
        <dbReference type="Pfam" id="PF03448"/>
    </source>
</evidence>
<dbReference type="EMBL" id="CP017781">
    <property type="protein sequence ID" value="AOZ67920.1"/>
    <property type="molecule type" value="Genomic_DNA"/>
</dbReference>
<proteinExistence type="predicted"/>
<keyword evidence="3" id="KW-1185">Reference proteome</keyword>
<dbReference type="Pfam" id="PF03448">
    <property type="entry name" value="MgtE_N"/>
    <property type="match status" value="1"/>
</dbReference>
<dbReference type="SUPFAM" id="SSF158791">
    <property type="entry name" value="MgtE N-terminal domain-like"/>
    <property type="match status" value="1"/>
</dbReference>
<dbReference type="Gene3D" id="1.25.60.10">
    <property type="entry name" value="MgtE N-terminal domain-like"/>
    <property type="match status" value="1"/>
</dbReference>
<dbReference type="InterPro" id="IPR038076">
    <property type="entry name" value="MgtE_N_sf"/>
</dbReference>
<dbReference type="Proteomes" id="UP000176562">
    <property type="component" value="Chromosome"/>
</dbReference>
<evidence type="ECO:0000313" key="2">
    <source>
        <dbReference type="EMBL" id="AOZ67920.1"/>
    </source>
</evidence>
<name>A0A1D9M800_9RHOB</name>
<dbReference type="KEGG" id="rhp:LPB142_00125"/>
<feature type="domain" description="Magnesium transporter MgtE intracellular" evidence="1">
    <location>
        <begin position="138"/>
        <end position="189"/>
    </location>
</feature>
<gene>
    <name evidence="2" type="ORF">LPB142_00125</name>
</gene>
<organism evidence="2 3">
    <name type="scientific">Rhodobacter xanthinilyticus</name>
    <dbReference type="NCBI Taxonomy" id="1850250"/>
    <lineage>
        <taxon>Bacteria</taxon>
        <taxon>Pseudomonadati</taxon>
        <taxon>Pseudomonadota</taxon>
        <taxon>Alphaproteobacteria</taxon>
        <taxon>Rhodobacterales</taxon>
        <taxon>Rhodobacter group</taxon>
        <taxon>Rhodobacter</taxon>
    </lineage>
</organism>
<dbReference type="RefSeq" id="WP_068765595.1">
    <property type="nucleotide sequence ID" value="NZ_CP017781.1"/>
</dbReference>
<evidence type="ECO:0000313" key="3">
    <source>
        <dbReference type="Proteomes" id="UP000176562"/>
    </source>
</evidence>
<dbReference type="AlphaFoldDB" id="A0A1D9M800"/>